<keyword evidence="6" id="KW-1185">Reference proteome</keyword>
<dbReference type="PROSITE" id="PS50405">
    <property type="entry name" value="GST_CTER"/>
    <property type="match status" value="1"/>
</dbReference>
<dbReference type="STRING" id="1149755.A0A2J6SE55"/>
<evidence type="ECO:0000313" key="6">
    <source>
        <dbReference type="Proteomes" id="UP000235786"/>
    </source>
</evidence>
<dbReference type="SUPFAM" id="SSF47616">
    <property type="entry name" value="GST C-terminal domain-like"/>
    <property type="match status" value="1"/>
</dbReference>
<dbReference type="SUPFAM" id="SSF52833">
    <property type="entry name" value="Thioredoxin-like"/>
    <property type="match status" value="1"/>
</dbReference>
<dbReference type="PROSITE" id="PS50404">
    <property type="entry name" value="GST_NTER"/>
    <property type="match status" value="1"/>
</dbReference>
<protein>
    <submittedName>
        <fullName evidence="5">Glutathione S-transferase</fullName>
    </submittedName>
</protein>
<dbReference type="InterPro" id="IPR040079">
    <property type="entry name" value="Glutathione_S-Trfase"/>
</dbReference>
<dbReference type="OrthoDB" id="2098326at2759"/>
<dbReference type="InterPro" id="IPR036249">
    <property type="entry name" value="Thioredoxin-like_sf"/>
</dbReference>
<dbReference type="PANTHER" id="PTHR44051">
    <property type="entry name" value="GLUTATHIONE S-TRANSFERASE-RELATED"/>
    <property type="match status" value="1"/>
</dbReference>
<feature type="region of interest" description="Disordered" evidence="2">
    <location>
        <begin position="177"/>
        <end position="198"/>
    </location>
</feature>
<organism evidence="5 6">
    <name type="scientific">Hyaloscypha variabilis (strain UAMH 11265 / GT02V1 / F)</name>
    <name type="common">Meliniomyces variabilis</name>
    <dbReference type="NCBI Taxonomy" id="1149755"/>
    <lineage>
        <taxon>Eukaryota</taxon>
        <taxon>Fungi</taxon>
        <taxon>Dikarya</taxon>
        <taxon>Ascomycota</taxon>
        <taxon>Pezizomycotina</taxon>
        <taxon>Leotiomycetes</taxon>
        <taxon>Helotiales</taxon>
        <taxon>Hyaloscyphaceae</taxon>
        <taxon>Hyaloscypha</taxon>
        <taxon>Hyaloscypha variabilis</taxon>
    </lineage>
</organism>
<reference evidence="5 6" key="1">
    <citation type="submission" date="2016-04" db="EMBL/GenBank/DDBJ databases">
        <title>A degradative enzymes factory behind the ericoid mycorrhizal symbiosis.</title>
        <authorList>
            <consortium name="DOE Joint Genome Institute"/>
            <person name="Martino E."/>
            <person name="Morin E."/>
            <person name="Grelet G."/>
            <person name="Kuo A."/>
            <person name="Kohler A."/>
            <person name="Daghino S."/>
            <person name="Barry K."/>
            <person name="Choi C."/>
            <person name="Cichocki N."/>
            <person name="Clum A."/>
            <person name="Copeland A."/>
            <person name="Hainaut M."/>
            <person name="Haridas S."/>
            <person name="Labutti K."/>
            <person name="Lindquist E."/>
            <person name="Lipzen A."/>
            <person name="Khouja H.-R."/>
            <person name="Murat C."/>
            <person name="Ohm R."/>
            <person name="Olson A."/>
            <person name="Spatafora J."/>
            <person name="Veneault-Fourrey C."/>
            <person name="Henrissat B."/>
            <person name="Grigoriev I."/>
            <person name="Martin F."/>
            <person name="Perotto S."/>
        </authorList>
    </citation>
    <scope>NUCLEOTIDE SEQUENCE [LARGE SCALE GENOMIC DNA]</scope>
    <source>
        <strain evidence="5 6">F</strain>
    </source>
</reference>
<dbReference type="Gene3D" id="1.20.1050.10">
    <property type="match status" value="1"/>
</dbReference>
<comment type="similarity">
    <text evidence="1">Belongs to the GST superfamily.</text>
</comment>
<dbReference type="Proteomes" id="UP000235786">
    <property type="component" value="Unassembled WGS sequence"/>
</dbReference>
<dbReference type="Gene3D" id="3.40.30.10">
    <property type="entry name" value="Glutaredoxin"/>
    <property type="match status" value="1"/>
</dbReference>
<keyword evidence="5" id="KW-0808">Transferase</keyword>
<proteinExistence type="inferred from homology"/>
<gene>
    <name evidence="5" type="ORF">L207DRAFT_550763</name>
</gene>
<dbReference type="InterPro" id="IPR004045">
    <property type="entry name" value="Glutathione_S-Trfase_N"/>
</dbReference>
<dbReference type="EMBL" id="KZ613937">
    <property type="protein sequence ID" value="PMD49039.1"/>
    <property type="molecule type" value="Genomic_DNA"/>
</dbReference>
<dbReference type="InterPro" id="IPR004046">
    <property type="entry name" value="GST_C"/>
</dbReference>
<sequence>MASKVQITLHWLDRSRAQRIIWLLEELRLQYRLVTYQRKTDQQAPASLKAVHPLGKSPVLELKHPRAEKPLVLAESANIVEYLAEHFGTHLIPKRWKEDSKREVGDETDEWLRYKFYMNYSEGSLMTLIGTGALKNAIKNAPVPFFIKPLTGRIAGQLESEYLNHNYESHLSFLESEMSNVSREPPQEGHGGDSKEGPFVCGPKLTAVDFMMAFPLEAAQQIAGLSQDKYPLLTDYIKRVQSREAYQRAIERIIKETGKYEPGI</sequence>
<dbReference type="CDD" id="cd03046">
    <property type="entry name" value="GST_N_GTT1_like"/>
    <property type="match status" value="1"/>
</dbReference>
<dbReference type="Pfam" id="PF14497">
    <property type="entry name" value="GST_C_3"/>
    <property type="match status" value="1"/>
</dbReference>
<dbReference type="GO" id="GO:0016740">
    <property type="term" value="F:transferase activity"/>
    <property type="evidence" value="ECO:0007669"/>
    <property type="project" value="UniProtKB-KW"/>
</dbReference>
<feature type="domain" description="GST C-terminal" evidence="4">
    <location>
        <begin position="107"/>
        <end position="264"/>
    </location>
</feature>
<dbReference type="Pfam" id="PF13409">
    <property type="entry name" value="GST_N_2"/>
    <property type="match status" value="1"/>
</dbReference>
<dbReference type="PANTHER" id="PTHR44051:SF9">
    <property type="entry name" value="GLUTATHIONE S-TRANSFERASE 1"/>
    <property type="match status" value="1"/>
</dbReference>
<dbReference type="InterPro" id="IPR010987">
    <property type="entry name" value="Glutathione-S-Trfase_C-like"/>
</dbReference>
<evidence type="ECO:0000256" key="2">
    <source>
        <dbReference type="SAM" id="MobiDB-lite"/>
    </source>
</evidence>
<name>A0A2J6SE55_HYAVF</name>
<accession>A0A2J6SE55</accession>
<dbReference type="InterPro" id="IPR036282">
    <property type="entry name" value="Glutathione-S-Trfase_C_sf"/>
</dbReference>
<feature type="domain" description="GST N-terminal" evidence="3">
    <location>
        <begin position="4"/>
        <end position="91"/>
    </location>
</feature>
<dbReference type="AlphaFoldDB" id="A0A2J6SE55"/>
<evidence type="ECO:0000313" key="5">
    <source>
        <dbReference type="EMBL" id="PMD49039.1"/>
    </source>
</evidence>
<dbReference type="SFLD" id="SFLDG00358">
    <property type="entry name" value="Main_(cytGST)"/>
    <property type="match status" value="1"/>
</dbReference>
<evidence type="ECO:0000259" key="3">
    <source>
        <dbReference type="PROSITE" id="PS50404"/>
    </source>
</evidence>
<dbReference type="SFLD" id="SFLDS00019">
    <property type="entry name" value="Glutathione_Transferase_(cytos"/>
    <property type="match status" value="1"/>
</dbReference>
<evidence type="ECO:0000259" key="4">
    <source>
        <dbReference type="PROSITE" id="PS50405"/>
    </source>
</evidence>
<feature type="compositionally biased region" description="Basic and acidic residues" evidence="2">
    <location>
        <begin position="185"/>
        <end position="196"/>
    </location>
</feature>
<evidence type="ECO:0000256" key="1">
    <source>
        <dbReference type="ARBA" id="ARBA00007409"/>
    </source>
</evidence>